<dbReference type="RefSeq" id="WP_378554443.1">
    <property type="nucleotide sequence ID" value="NZ_JBHSBA010000015.1"/>
</dbReference>
<reference evidence="2" key="1">
    <citation type="journal article" date="2019" name="Int. J. Syst. Evol. Microbiol.">
        <title>The Global Catalogue of Microorganisms (GCM) 10K type strain sequencing project: providing services to taxonomists for standard genome sequencing and annotation.</title>
        <authorList>
            <consortium name="The Broad Institute Genomics Platform"/>
            <consortium name="The Broad Institute Genome Sequencing Center for Infectious Disease"/>
            <person name="Wu L."/>
            <person name="Ma J."/>
        </authorList>
    </citation>
    <scope>NUCLEOTIDE SEQUENCE [LARGE SCALE GENOMIC DNA]</scope>
    <source>
        <strain evidence="2">CGMCC 4.7204</strain>
    </source>
</reference>
<name>A0ABV8LDC2_9NOCA</name>
<comment type="caution">
    <text evidence="1">The sequence shown here is derived from an EMBL/GenBank/DDBJ whole genome shotgun (WGS) entry which is preliminary data.</text>
</comment>
<dbReference type="EMBL" id="JBHSBA010000015">
    <property type="protein sequence ID" value="MFC4128668.1"/>
    <property type="molecule type" value="Genomic_DNA"/>
</dbReference>
<evidence type="ECO:0000313" key="2">
    <source>
        <dbReference type="Proteomes" id="UP001595767"/>
    </source>
</evidence>
<proteinExistence type="predicted"/>
<organism evidence="1 2">
    <name type="scientific">Nocardia rhizosphaerae</name>
    <dbReference type="NCBI Taxonomy" id="1691571"/>
    <lineage>
        <taxon>Bacteria</taxon>
        <taxon>Bacillati</taxon>
        <taxon>Actinomycetota</taxon>
        <taxon>Actinomycetes</taxon>
        <taxon>Mycobacteriales</taxon>
        <taxon>Nocardiaceae</taxon>
        <taxon>Nocardia</taxon>
    </lineage>
</organism>
<keyword evidence="2" id="KW-1185">Reference proteome</keyword>
<protein>
    <submittedName>
        <fullName evidence="1">Uncharacterized protein</fullName>
    </submittedName>
</protein>
<sequence>MERDRLMQMATTATSRGILNQRILHRLQSVNSIDTHTVSRLGLLRIYKRRLKHAKGNLKLLEQTRNLVEFLSGYPRDELTMITAAWGARDYTLLLADETESQILHWMEMFGDKR</sequence>
<gene>
    <name evidence="1" type="ORF">ACFOW8_27435</name>
</gene>
<evidence type="ECO:0000313" key="1">
    <source>
        <dbReference type="EMBL" id="MFC4128668.1"/>
    </source>
</evidence>
<dbReference type="Proteomes" id="UP001595767">
    <property type="component" value="Unassembled WGS sequence"/>
</dbReference>
<accession>A0ABV8LDC2</accession>